<organism evidence="1">
    <name type="scientific">Rhizophora mucronata</name>
    <name type="common">Asiatic mangrove</name>
    <dbReference type="NCBI Taxonomy" id="61149"/>
    <lineage>
        <taxon>Eukaryota</taxon>
        <taxon>Viridiplantae</taxon>
        <taxon>Streptophyta</taxon>
        <taxon>Embryophyta</taxon>
        <taxon>Tracheophyta</taxon>
        <taxon>Spermatophyta</taxon>
        <taxon>Magnoliopsida</taxon>
        <taxon>eudicotyledons</taxon>
        <taxon>Gunneridae</taxon>
        <taxon>Pentapetalae</taxon>
        <taxon>rosids</taxon>
        <taxon>fabids</taxon>
        <taxon>Malpighiales</taxon>
        <taxon>Rhizophoraceae</taxon>
        <taxon>Rhizophora</taxon>
    </lineage>
</organism>
<evidence type="ECO:0000313" key="1">
    <source>
        <dbReference type="EMBL" id="MBX47926.1"/>
    </source>
</evidence>
<name>A0A2P2NZJ2_RHIMU</name>
<reference evidence="1" key="1">
    <citation type="submission" date="2018-02" db="EMBL/GenBank/DDBJ databases">
        <title>Rhizophora mucronata_Transcriptome.</title>
        <authorList>
            <person name="Meera S.P."/>
            <person name="Sreeshan A."/>
            <person name="Augustine A."/>
        </authorList>
    </citation>
    <scope>NUCLEOTIDE SEQUENCE</scope>
    <source>
        <tissue evidence="1">Leaf</tissue>
    </source>
</reference>
<accession>A0A2P2NZJ2</accession>
<proteinExistence type="predicted"/>
<dbReference type="EMBL" id="GGEC01067442">
    <property type="protein sequence ID" value="MBX47926.1"/>
    <property type="molecule type" value="Transcribed_RNA"/>
</dbReference>
<dbReference type="AlphaFoldDB" id="A0A2P2NZJ2"/>
<sequence length="27" mass="3186">MHLLTLNCFNFELELPNIGTVPFLYFV</sequence>
<protein>
    <submittedName>
        <fullName evidence="1">Uncharacterized protein</fullName>
    </submittedName>
</protein>